<proteinExistence type="predicted"/>
<dbReference type="InterPro" id="IPR032710">
    <property type="entry name" value="NTF2-like_dom_sf"/>
</dbReference>
<dbReference type="Proteomes" id="UP000005442">
    <property type="component" value="Chromosome"/>
</dbReference>
<dbReference type="STRING" id="710685.MycrhN_1745"/>
<reference evidence="2 3" key="1">
    <citation type="submission" date="2011-12" db="EMBL/GenBank/DDBJ databases">
        <title>Complete sequence of Mycobacterium rhodesiae NBB3.</title>
        <authorList>
            <consortium name="US DOE Joint Genome Institute"/>
            <person name="Lucas S."/>
            <person name="Han J."/>
            <person name="Lapidus A."/>
            <person name="Cheng J.-F."/>
            <person name="Goodwin L."/>
            <person name="Pitluck S."/>
            <person name="Peters L."/>
            <person name="Mikhailova N."/>
            <person name="Gu W."/>
            <person name="Detter J.C."/>
            <person name="Han C."/>
            <person name="Tapia R."/>
            <person name="Land M."/>
            <person name="Hauser L."/>
            <person name="Kyrpides N."/>
            <person name="Ivanova N."/>
            <person name="Pagani I."/>
            <person name="Mattes T."/>
            <person name="Holmes A."/>
            <person name="Rutledge P."/>
            <person name="Paulsen I."/>
            <person name="Coleman N."/>
            <person name="Woyke T."/>
        </authorList>
    </citation>
    <scope>NUCLEOTIDE SEQUENCE [LARGE SCALE GENOMIC DNA]</scope>
    <source>
        <strain evidence="2 3">NBB3</strain>
    </source>
</reference>
<dbReference type="eggNOG" id="COG4875">
    <property type="taxonomic scope" value="Bacteria"/>
</dbReference>
<gene>
    <name evidence="2" type="ordered locus">MycrhN_1745</name>
</gene>
<dbReference type="Gene3D" id="3.10.450.50">
    <property type="match status" value="1"/>
</dbReference>
<dbReference type="RefSeq" id="WP_014210171.1">
    <property type="nucleotide sequence ID" value="NC_016604.1"/>
</dbReference>
<evidence type="ECO:0000259" key="1">
    <source>
        <dbReference type="Pfam" id="PF13474"/>
    </source>
</evidence>
<keyword evidence="3" id="KW-1185">Reference proteome</keyword>
<protein>
    <recommendedName>
        <fullName evidence="1">SnoaL-like domain-containing protein</fullName>
    </recommendedName>
</protein>
<dbReference type="PATRIC" id="fig|710685.3.peg.1753"/>
<dbReference type="SUPFAM" id="SSF54427">
    <property type="entry name" value="NTF2-like"/>
    <property type="match status" value="1"/>
</dbReference>
<evidence type="ECO:0000313" key="2">
    <source>
        <dbReference type="EMBL" id="AEV72357.1"/>
    </source>
</evidence>
<name>G8RL95_MYCRN</name>
<dbReference type="AlphaFoldDB" id="G8RL95"/>
<feature type="domain" description="SnoaL-like" evidence="1">
    <location>
        <begin position="11"/>
        <end position="119"/>
    </location>
</feature>
<dbReference type="Pfam" id="PF13474">
    <property type="entry name" value="SnoaL_3"/>
    <property type="match status" value="1"/>
</dbReference>
<evidence type="ECO:0000313" key="3">
    <source>
        <dbReference type="Proteomes" id="UP000005442"/>
    </source>
</evidence>
<dbReference type="EMBL" id="CP003169">
    <property type="protein sequence ID" value="AEV72357.1"/>
    <property type="molecule type" value="Genomic_DNA"/>
</dbReference>
<dbReference type="KEGG" id="mrh:MycrhN_1745"/>
<dbReference type="OrthoDB" id="4475408at2"/>
<organism evidence="2 3">
    <name type="scientific">Mycolicibacterium rhodesiae (strain NBB3)</name>
    <name type="common">Mycobacterium rhodesiae</name>
    <dbReference type="NCBI Taxonomy" id="710685"/>
    <lineage>
        <taxon>Bacteria</taxon>
        <taxon>Bacillati</taxon>
        <taxon>Actinomycetota</taxon>
        <taxon>Actinomycetes</taxon>
        <taxon>Mycobacteriales</taxon>
        <taxon>Mycobacteriaceae</taxon>
        <taxon>Mycolicibacterium</taxon>
    </lineage>
</organism>
<sequence length="121" mass="13583">MRGAEEILRPVLDQWKRGIDAHDPATVADAFTDDAIFQGLRPYSVGPQGVYTYYDAQPQGMTVDYQILESRRLGSDVALGYLAAEFAYRDRESVHLRIGVVVTRTSEDWQITSYQASPVPD</sequence>
<accession>G8RL95</accession>
<dbReference type="HOGENOM" id="CLU_164093_0_0_11"/>
<dbReference type="InterPro" id="IPR037401">
    <property type="entry name" value="SnoaL-like"/>
</dbReference>